<accession>A0ABU7P4K6</accession>
<dbReference type="Pfam" id="PF07504">
    <property type="entry name" value="FTP"/>
    <property type="match status" value="1"/>
</dbReference>
<comment type="similarity">
    <text evidence="1">Belongs to the peptidase M4 family.</text>
</comment>
<organism evidence="10 11">
    <name type="scientific">Actinacidiphila polyblastidii</name>
    <dbReference type="NCBI Taxonomy" id="3110430"/>
    <lineage>
        <taxon>Bacteria</taxon>
        <taxon>Bacillati</taxon>
        <taxon>Actinomycetota</taxon>
        <taxon>Actinomycetes</taxon>
        <taxon>Kitasatosporales</taxon>
        <taxon>Streptomycetaceae</taxon>
        <taxon>Actinacidiphila</taxon>
    </lineage>
</organism>
<dbReference type="SUPFAM" id="SSF49313">
    <property type="entry name" value="Cadherin-like"/>
    <property type="match status" value="1"/>
</dbReference>
<feature type="domain" description="Dystroglycan-type cadherin-like" evidence="9">
    <location>
        <begin position="560"/>
        <end position="649"/>
    </location>
</feature>
<dbReference type="InterPro" id="IPR013856">
    <property type="entry name" value="Peptidase_M4_domain"/>
</dbReference>
<dbReference type="SMART" id="SM00736">
    <property type="entry name" value="CADG"/>
    <property type="match status" value="1"/>
</dbReference>
<dbReference type="Proteomes" id="UP001344658">
    <property type="component" value="Unassembled WGS sequence"/>
</dbReference>
<dbReference type="Pfam" id="PF05345">
    <property type="entry name" value="He_PIG"/>
    <property type="match status" value="1"/>
</dbReference>
<keyword evidence="3" id="KW-0479">Metal-binding</keyword>
<dbReference type="Gene3D" id="2.60.40.10">
    <property type="entry name" value="Immunoglobulins"/>
    <property type="match status" value="1"/>
</dbReference>
<gene>
    <name evidence="10" type="ORF">V2S66_01995</name>
</gene>
<dbReference type="InterPro" id="IPR011096">
    <property type="entry name" value="FTP_domain"/>
</dbReference>
<dbReference type="Gene3D" id="2.60.120.260">
    <property type="entry name" value="Galactose-binding domain-like"/>
    <property type="match status" value="1"/>
</dbReference>
<keyword evidence="4 8" id="KW-0732">Signal</keyword>
<evidence type="ECO:0000256" key="7">
    <source>
        <dbReference type="ARBA" id="ARBA00023049"/>
    </source>
</evidence>
<keyword evidence="2" id="KW-0645">Protease</keyword>
<dbReference type="PANTHER" id="PTHR33794:SF1">
    <property type="entry name" value="BACILLOLYSIN"/>
    <property type="match status" value="1"/>
</dbReference>
<comment type="caution">
    <text evidence="10">The sequence shown here is derived from an EMBL/GenBank/DDBJ whole genome shotgun (WGS) entry which is preliminary data.</text>
</comment>
<feature type="chain" id="PRO_5046001919" evidence="8">
    <location>
        <begin position="23"/>
        <end position="801"/>
    </location>
</feature>
<evidence type="ECO:0000256" key="8">
    <source>
        <dbReference type="SAM" id="SignalP"/>
    </source>
</evidence>
<evidence type="ECO:0000256" key="3">
    <source>
        <dbReference type="ARBA" id="ARBA00022723"/>
    </source>
</evidence>
<evidence type="ECO:0000313" key="11">
    <source>
        <dbReference type="Proteomes" id="UP001344658"/>
    </source>
</evidence>
<evidence type="ECO:0000256" key="5">
    <source>
        <dbReference type="ARBA" id="ARBA00022801"/>
    </source>
</evidence>
<evidence type="ECO:0000256" key="4">
    <source>
        <dbReference type="ARBA" id="ARBA00022729"/>
    </source>
</evidence>
<keyword evidence="6" id="KW-0862">Zinc</keyword>
<dbReference type="InterPro" id="IPR001570">
    <property type="entry name" value="Peptidase_M4_C_domain"/>
</dbReference>
<keyword evidence="7" id="KW-0482">Metalloprotease</keyword>
<sequence>MRRSPRTAAAAAGALIAGAAMVAVTLPAGTAAANAPDRAAVSTAHVQPRAGALPASLSPAQHTSLIAQAQSKAAATASSLHLGAQEKLVVKDVVKDTDGTTHTRYERTYAGLPVLGGDLVVHQDAAGATTGVDRATNATVSVAGTTAARTAASAKSTALAEARAEGATAPAAAGTPRKVVWAAGGVPTLAWESVIGGFQDDGTPNQLHVITDATTGAKLFQYQGIETGVGNSEYSGQVSITTTLSGSTYQLTDNTRGGHKTYNLSHGTSGTGTLFTDPDDTWGDGNGATVQTAGVDAAYGAQETWDYYKNTFGRNGIANDGRAAYSRTHYGNSYVNAFWDDSCFCMTYGDGSGNTHPLTALDVAGHEMSHGVTANSAGLNYSGESGGLNEATSDIMGTGVEFYANNASDPGDYLIGEKIDINGDGSPLRYMDKPSKDGGSKDSWSSSLGGLDVHYSSGPANHFFYLLSEGSGAKVIGGVSYNSPTFDNLPVPGIGRDNALKLWYKSLTERFTSTTNYAAARTQSLQAAADLWGAGSATYNTVANTWAAIGVGSRVTTSGVTVTQPANQSTKAGTAASLQIQASSTNGGALTYSATGLPAGLSINASSGLISGTPTTVGSSSVTVTAKDSTNATGSASFTWTVTSSGGGGCTAAQLLGNPGFETGTASPWTASSGVLDNSTGEAAHGGSWKAWLNGYGTTHTDTLSQSVTVPAACTSATFTFFLHIDTAETSTTTAYDKLTVAAGTTTLATYSNLNKATGYAQKSINLSSYAGQTVTLKFTGTEDSSLQTSFVIDDTAVNVS</sequence>
<protein>
    <submittedName>
        <fullName evidence="10">M4 family metallopeptidase</fullName>
    </submittedName>
</protein>
<dbReference type="SUPFAM" id="SSF55486">
    <property type="entry name" value="Metalloproteases ('zincins'), catalytic domain"/>
    <property type="match status" value="1"/>
</dbReference>
<dbReference type="Gene3D" id="3.10.170.10">
    <property type="match status" value="1"/>
</dbReference>
<feature type="signal peptide" evidence="8">
    <location>
        <begin position="1"/>
        <end position="22"/>
    </location>
</feature>
<evidence type="ECO:0000256" key="6">
    <source>
        <dbReference type="ARBA" id="ARBA00022833"/>
    </source>
</evidence>
<dbReference type="Gene3D" id="1.10.390.10">
    <property type="entry name" value="Neutral Protease Domain 2"/>
    <property type="match status" value="1"/>
</dbReference>
<evidence type="ECO:0000259" key="9">
    <source>
        <dbReference type="SMART" id="SM00736"/>
    </source>
</evidence>
<reference evidence="10 11" key="1">
    <citation type="submission" date="2023-12" db="EMBL/GenBank/DDBJ databases">
        <title>Streptomyces sp. V4-01.</title>
        <authorList>
            <person name="Somphong A."/>
            <person name="Phongsopitanun W."/>
        </authorList>
    </citation>
    <scope>NUCLEOTIDE SEQUENCE [LARGE SCALE GENOMIC DNA]</scope>
    <source>
        <strain evidence="10 11">V4-01</strain>
    </source>
</reference>
<dbReference type="Pfam" id="PF01447">
    <property type="entry name" value="Peptidase_M4"/>
    <property type="match status" value="1"/>
</dbReference>
<evidence type="ECO:0000256" key="1">
    <source>
        <dbReference type="ARBA" id="ARBA00009388"/>
    </source>
</evidence>
<dbReference type="InterPro" id="IPR013783">
    <property type="entry name" value="Ig-like_fold"/>
</dbReference>
<dbReference type="InterPro" id="IPR006644">
    <property type="entry name" value="Cadg"/>
</dbReference>
<dbReference type="CDD" id="cd09597">
    <property type="entry name" value="M4_TLP"/>
    <property type="match status" value="1"/>
</dbReference>
<dbReference type="InterPro" id="IPR050728">
    <property type="entry name" value="Zinc_Metalloprotease_M4"/>
</dbReference>
<evidence type="ECO:0000313" key="10">
    <source>
        <dbReference type="EMBL" id="MEE4540738.1"/>
    </source>
</evidence>
<dbReference type="Gene3D" id="3.10.450.490">
    <property type="match status" value="1"/>
</dbReference>
<name>A0ABU7P4K6_9ACTN</name>
<dbReference type="InterPro" id="IPR027268">
    <property type="entry name" value="Peptidase_M4/M1_CTD_sf"/>
</dbReference>
<keyword evidence="5" id="KW-0378">Hydrolase</keyword>
<dbReference type="EMBL" id="JAZEWV010000001">
    <property type="protein sequence ID" value="MEE4540738.1"/>
    <property type="molecule type" value="Genomic_DNA"/>
</dbReference>
<dbReference type="PANTHER" id="PTHR33794">
    <property type="entry name" value="BACILLOLYSIN"/>
    <property type="match status" value="1"/>
</dbReference>
<dbReference type="InterPro" id="IPR015919">
    <property type="entry name" value="Cadherin-like_sf"/>
</dbReference>
<dbReference type="RefSeq" id="WP_330792618.1">
    <property type="nucleotide sequence ID" value="NZ_JAZEWV010000001.1"/>
</dbReference>
<proteinExistence type="inferred from homology"/>
<dbReference type="PRINTS" id="PR00730">
    <property type="entry name" value="THERMOLYSIN"/>
</dbReference>
<dbReference type="InterPro" id="IPR023612">
    <property type="entry name" value="Peptidase_M4"/>
</dbReference>
<dbReference type="Pfam" id="PF02868">
    <property type="entry name" value="Peptidase_M4_C"/>
    <property type="match status" value="1"/>
</dbReference>
<evidence type="ECO:0000256" key="2">
    <source>
        <dbReference type="ARBA" id="ARBA00022670"/>
    </source>
</evidence>
<keyword evidence="11" id="KW-1185">Reference proteome</keyword>